<evidence type="ECO:0000259" key="4">
    <source>
        <dbReference type="Pfam" id="PF12146"/>
    </source>
</evidence>
<accession>A0ABX8EH04</accession>
<keyword evidence="3" id="KW-0812">Transmembrane</keyword>
<protein>
    <recommendedName>
        <fullName evidence="4">Serine aminopeptidase S33 domain-containing protein</fullName>
    </recommendedName>
</protein>
<reference evidence="5 6" key="1">
    <citation type="submission" date="2021-05" db="EMBL/GenBank/DDBJ databases">
        <title>Complete genome of Nocardioides aquaticus KCTC 9944T isolated from meromictic and hypersaline Ekho Lake, Antarctica.</title>
        <authorList>
            <person name="Hwang K."/>
            <person name="Kim K.M."/>
            <person name="Choe H."/>
        </authorList>
    </citation>
    <scope>NUCLEOTIDE SEQUENCE [LARGE SCALE GENOMIC DNA]</scope>
    <source>
        <strain evidence="5 6">KCTC 9944</strain>
    </source>
</reference>
<comment type="similarity">
    <text evidence="1">Belongs to the AB hydrolase superfamily.</text>
</comment>
<evidence type="ECO:0000313" key="5">
    <source>
        <dbReference type="EMBL" id="QVT79372.1"/>
    </source>
</evidence>
<evidence type="ECO:0000256" key="1">
    <source>
        <dbReference type="ARBA" id="ARBA00008645"/>
    </source>
</evidence>
<dbReference type="EMBL" id="CP075371">
    <property type="protein sequence ID" value="QVT79372.1"/>
    <property type="molecule type" value="Genomic_DNA"/>
</dbReference>
<evidence type="ECO:0000256" key="2">
    <source>
        <dbReference type="ARBA" id="ARBA00022801"/>
    </source>
</evidence>
<dbReference type="Pfam" id="PF12146">
    <property type="entry name" value="Hydrolase_4"/>
    <property type="match status" value="1"/>
</dbReference>
<feature type="transmembrane region" description="Helical" evidence="3">
    <location>
        <begin position="70"/>
        <end position="90"/>
    </location>
</feature>
<dbReference type="InterPro" id="IPR050261">
    <property type="entry name" value="FrsA_esterase"/>
</dbReference>
<proteinExistence type="inferred from homology"/>
<dbReference type="PANTHER" id="PTHR22946">
    <property type="entry name" value="DIENELACTONE HYDROLASE DOMAIN-CONTAINING PROTEIN-RELATED"/>
    <property type="match status" value="1"/>
</dbReference>
<keyword evidence="3" id="KW-1133">Transmembrane helix</keyword>
<dbReference type="RefSeq" id="WP_214058842.1">
    <property type="nucleotide sequence ID" value="NZ_BAAAHS010000030.1"/>
</dbReference>
<feature type="domain" description="Serine aminopeptidase S33" evidence="4">
    <location>
        <begin position="138"/>
        <end position="249"/>
    </location>
</feature>
<evidence type="ECO:0000256" key="3">
    <source>
        <dbReference type="SAM" id="Phobius"/>
    </source>
</evidence>
<feature type="transmembrane region" description="Helical" evidence="3">
    <location>
        <begin position="40"/>
        <end position="58"/>
    </location>
</feature>
<sequence>MRDAASPLVWLVVLPAGLVALAVGVGLGPRHYAVEGLGPPAVAGAVLMGAGLGASAWATIRVLSATRRRWWAPVVALVLVTAALVLWTLGQAVAASYAPRPALGERTPADLGLGYRDVTFPSSDGTDLAGWYVPTRNGAAVVLMHGAGSTRSEVLEHAAVLAEHGLGVLLFDARGHGESAGRAMDFGWYGESDASGAVDFLSRQPGVSAGRIGLVGLSMGGEEAIGAAGVDARVAAVVAEGATHRVAADKGYLDVYGARGEVQQRVDRVTYWLAGGLSGAPEPTSLRRSVATATARPDPTGFLLITAGEVPDERHAADYLSGPGDDLVRTWTVPGAGHTGGLQEAPAAWEERVTTFLADSLAPVAR</sequence>
<dbReference type="InterPro" id="IPR029058">
    <property type="entry name" value="AB_hydrolase_fold"/>
</dbReference>
<evidence type="ECO:0000313" key="6">
    <source>
        <dbReference type="Proteomes" id="UP000679307"/>
    </source>
</evidence>
<gene>
    <name evidence="5" type="ORF">ENKNEFLB_01753</name>
</gene>
<dbReference type="PANTHER" id="PTHR22946:SF9">
    <property type="entry name" value="POLYKETIDE TRANSFERASE AF380"/>
    <property type="match status" value="1"/>
</dbReference>
<keyword evidence="6" id="KW-1185">Reference proteome</keyword>
<keyword evidence="2" id="KW-0378">Hydrolase</keyword>
<name>A0ABX8EH04_9ACTN</name>
<dbReference type="Proteomes" id="UP000679307">
    <property type="component" value="Chromosome"/>
</dbReference>
<organism evidence="5 6">
    <name type="scientific">Nocardioides aquaticus</name>
    <dbReference type="NCBI Taxonomy" id="160826"/>
    <lineage>
        <taxon>Bacteria</taxon>
        <taxon>Bacillati</taxon>
        <taxon>Actinomycetota</taxon>
        <taxon>Actinomycetes</taxon>
        <taxon>Propionibacteriales</taxon>
        <taxon>Nocardioidaceae</taxon>
        <taxon>Nocardioides</taxon>
    </lineage>
</organism>
<dbReference type="InterPro" id="IPR022742">
    <property type="entry name" value="Hydrolase_4"/>
</dbReference>
<keyword evidence="3" id="KW-0472">Membrane</keyword>
<dbReference type="Gene3D" id="3.40.50.1820">
    <property type="entry name" value="alpha/beta hydrolase"/>
    <property type="match status" value="1"/>
</dbReference>
<dbReference type="SUPFAM" id="SSF53474">
    <property type="entry name" value="alpha/beta-Hydrolases"/>
    <property type="match status" value="1"/>
</dbReference>